<keyword evidence="8" id="KW-1185">Reference proteome</keyword>
<dbReference type="PRINTS" id="PR00368">
    <property type="entry name" value="FADPNR"/>
</dbReference>
<dbReference type="RefSeq" id="WP_100713902.1">
    <property type="nucleotide sequence ID" value="NZ_NPDY01000008.1"/>
</dbReference>
<dbReference type="EMBL" id="NPDY01000008">
    <property type="protein sequence ID" value="PJZ69619.1"/>
    <property type="molecule type" value="Genomic_DNA"/>
</dbReference>
<proteinExistence type="inferred from homology"/>
<dbReference type="Gene3D" id="3.50.50.100">
    <property type="match status" value="1"/>
</dbReference>
<keyword evidence="4" id="KW-0560">Oxidoreductase</keyword>
<dbReference type="GO" id="GO:0005737">
    <property type="term" value="C:cytoplasm"/>
    <property type="evidence" value="ECO:0007669"/>
    <property type="project" value="TreeGrafter"/>
</dbReference>
<name>A0A2M9ZNF8_9LEPT</name>
<sequence length="395" mass="43518">MEKKSVLIAGAGYAGIAAANRLARKGLSIEITMVTDKSEFQEKIRNHQVLAGTKQKTYSVRELLHKSVKLQIARIQEILPSQNQLLLENGERVRFDYLAYTLGMAGPQKDSLTPDYASVAGEADCQRVREYLVKNPNAKITIIGAGLTGIESTTELAATYPGLEITLVDKGSIGKIFSQEGAKYTKDVILRRGTKLLENTKIVSFSKNQVKTEKGQIISHDICLLSNGFYASNIAKKSSLPTNEIGQLYVNEFLEVRSGGNILGAGDCIRPMGGQYNHVRMSCAAAIPMGAYLSERLTYLLGGKSKIGSRPFSLGFVMFCVSLGREEGIIQSVYRDDTPKKAFRKGRPAAFIKELVCKFALNSLRLEKKIDFYQWPSFVPVDTELELTGAEIAQR</sequence>
<evidence type="ECO:0000256" key="2">
    <source>
        <dbReference type="ARBA" id="ARBA00022630"/>
    </source>
</evidence>
<dbReference type="Proteomes" id="UP000231990">
    <property type="component" value="Unassembled WGS sequence"/>
</dbReference>
<dbReference type="Pfam" id="PF07992">
    <property type="entry name" value="Pyr_redox_2"/>
    <property type="match status" value="1"/>
</dbReference>
<comment type="caution">
    <text evidence="7">The sequence shown here is derived from an EMBL/GenBank/DDBJ whole genome shotgun (WGS) entry which is preliminary data.</text>
</comment>
<dbReference type="Proteomes" id="UP000231962">
    <property type="component" value="Unassembled WGS sequence"/>
</dbReference>
<dbReference type="PANTHER" id="PTHR43735">
    <property type="entry name" value="APOPTOSIS-INDUCING FACTOR 1"/>
    <property type="match status" value="1"/>
</dbReference>
<evidence type="ECO:0000313" key="7">
    <source>
        <dbReference type="EMBL" id="PJZ73606.1"/>
    </source>
</evidence>
<dbReference type="GO" id="GO:0050660">
    <property type="term" value="F:flavin adenine dinucleotide binding"/>
    <property type="evidence" value="ECO:0007669"/>
    <property type="project" value="TreeGrafter"/>
</dbReference>
<protein>
    <recommendedName>
        <fullName evidence="5">FAD/NAD(P)-binding domain-containing protein</fullName>
    </recommendedName>
</protein>
<keyword evidence="3" id="KW-0274">FAD</keyword>
<dbReference type="InterPro" id="IPR023753">
    <property type="entry name" value="FAD/NAD-binding_dom"/>
</dbReference>
<dbReference type="OrthoDB" id="9784880at2"/>
<organism evidence="7 9">
    <name type="scientific">Leptospira perolatii</name>
    <dbReference type="NCBI Taxonomy" id="2023191"/>
    <lineage>
        <taxon>Bacteria</taxon>
        <taxon>Pseudomonadati</taxon>
        <taxon>Spirochaetota</taxon>
        <taxon>Spirochaetia</taxon>
        <taxon>Leptospirales</taxon>
        <taxon>Leptospiraceae</taxon>
        <taxon>Leptospira</taxon>
    </lineage>
</organism>
<evidence type="ECO:0000256" key="4">
    <source>
        <dbReference type="ARBA" id="ARBA00023002"/>
    </source>
</evidence>
<evidence type="ECO:0000256" key="1">
    <source>
        <dbReference type="ARBA" id="ARBA00006442"/>
    </source>
</evidence>
<evidence type="ECO:0000256" key="3">
    <source>
        <dbReference type="ARBA" id="ARBA00022827"/>
    </source>
</evidence>
<reference evidence="8 9" key="1">
    <citation type="submission" date="2017-07" db="EMBL/GenBank/DDBJ databases">
        <title>Leptospira spp. isolated from tropical soils.</title>
        <authorList>
            <person name="Thibeaux R."/>
            <person name="Iraola G."/>
            <person name="Ferres I."/>
            <person name="Bierque E."/>
            <person name="Girault D."/>
            <person name="Soupe-Gilbert M.-E."/>
            <person name="Picardeau M."/>
            <person name="Goarant C."/>
        </authorList>
    </citation>
    <scope>NUCLEOTIDE SEQUENCE [LARGE SCALE GENOMIC DNA]</scope>
    <source>
        <strain evidence="7 9">FH1-B-B1</strain>
        <strain evidence="6 8">FH1-B-C1</strain>
    </source>
</reference>
<dbReference type="GO" id="GO:0004174">
    <property type="term" value="F:electron-transferring-flavoprotein dehydrogenase activity"/>
    <property type="evidence" value="ECO:0007669"/>
    <property type="project" value="TreeGrafter"/>
</dbReference>
<dbReference type="PRINTS" id="PR00469">
    <property type="entry name" value="PNDRDTASEII"/>
</dbReference>
<evidence type="ECO:0000313" key="9">
    <source>
        <dbReference type="Proteomes" id="UP000231990"/>
    </source>
</evidence>
<dbReference type="EMBL" id="NPDZ01000004">
    <property type="protein sequence ID" value="PJZ73606.1"/>
    <property type="molecule type" value="Genomic_DNA"/>
</dbReference>
<dbReference type="InterPro" id="IPR036188">
    <property type="entry name" value="FAD/NAD-bd_sf"/>
</dbReference>
<keyword evidence="2" id="KW-0285">Flavoprotein</keyword>
<evidence type="ECO:0000313" key="8">
    <source>
        <dbReference type="Proteomes" id="UP000231962"/>
    </source>
</evidence>
<dbReference type="AlphaFoldDB" id="A0A2M9ZNF8"/>
<accession>A0A2M9ZNF8</accession>
<gene>
    <name evidence="6" type="ORF">CH360_10070</name>
    <name evidence="7" type="ORF">CH373_08925</name>
</gene>
<comment type="similarity">
    <text evidence="1">Belongs to the FAD-dependent oxidoreductase family.</text>
</comment>
<feature type="domain" description="FAD/NAD(P)-binding" evidence="5">
    <location>
        <begin position="5"/>
        <end position="281"/>
    </location>
</feature>
<evidence type="ECO:0000313" key="6">
    <source>
        <dbReference type="EMBL" id="PJZ69619.1"/>
    </source>
</evidence>
<evidence type="ECO:0000259" key="5">
    <source>
        <dbReference type="Pfam" id="PF07992"/>
    </source>
</evidence>
<dbReference type="PANTHER" id="PTHR43735:SF3">
    <property type="entry name" value="FERROPTOSIS SUPPRESSOR PROTEIN 1"/>
    <property type="match status" value="1"/>
</dbReference>
<dbReference type="SUPFAM" id="SSF51905">
    <property type="entry name" value="FAD/NAD(P)-binding domain"/>
    <property type="match status" value="1"/>
</dbReference>